<feature type="domain" description="Zinc finger DksA/TraR C4-type" evidence="6">
    <location>
        <begin position="88"/>
        <end position="119"/>
    </location>
</feature>
<dbReference type="InterPro" id="IPR000962">
    <property type="entry name" value="Znf_DskA_TraR"/>
</dbReference>
<dbReference type="PATRIC" id="fig|1238182.3.peg.3144"/>
<dbReference type="SUPFAM" id="SSF57716">
    <property type="entry name" value="Glucocorticoid receptor-like (DNA-binding domain)"/>
    <property type="match status" value="1"/>
</dbReference>
<accession>K9HE14</accession>
<dbReference type="eggNOG" id="COG1734">
    <property type="taxonomic scope" value="Bacteria"/>
</dbReference>
<dbReference type="RefSeq" id="WP_009541586.1">
    <property type="nucleotide sequence ID" value="NZ_ANHY01000015.1"/>
</dbReference>
<protein>
    <submittedName>
        <fullName evidence="7">DnaK suppressor protein</fullName>
    </submittedName>
</protein>
<dbReference type="EMBL" id="ANHY01000015">
    <property type="protein sequence ID" value="EKV28718.1"/>
    <property type="molecule type" value="Genomic_DNA"/>
</dbReference>
<comment type="caution">
    <text evidence="7">The sequence shown here is derived from an EMBL/GenBank/DDBJ whole genome shotgun (WGS) entry which is preliminary data.</text>
</comment>
<dbReference type="Gene3D" id="1.20.120.910">
    <property type="entry name" value="DksA, coiled-coil domain"/>
    <property type="match status" value="1"/>
</dbReference>
<evidence type="ECO:0000256" key="4">
    <source>
        <dbReference type="PROSITE-ProRule" id="PRU00510"/>
    </source>
</evidence>
<dbReference type="AlphaFoldDB" id="K9HE14"/>
<dbReference type="GO" id="GO:0008270">
    <property type="term" value="F:zinc ion binding"/>
    <property type="evidence" value="ECO:0007669"/>
    <property type="project" value="UniProtKB-KW"/>
</dbReference>
<evidence type="ECO:0000256" key="3">
    <source>
        <dbReference type="ARBA" id="ARBA00022833"/>
    </source>
</evidence>
<sequence length="123" mass="13642">MTDTPLTDRTDIDADRLRERLRARREELQAMTQSTRSDRAPVELDQQSVGRLSRMDALQGQAMALETERRRGIELARIEAALARMDEGEYGYCVSCGEEIGVKRLDLDPAVPTCIDCAAGGEG</sequence>
<dbReference type="Pfam" id="PF01258">
    <property type="entry name" value="zf-dskA_traR"/>
    <property type="match status" value="1"/>
</dbReference>
<evidence type="ECO:0000256" key="5">
    <source>
        <dbReference type="SAM" id="MobiDB-lite"/>
    </source>
</evidence>
<keyword evidence="8" id="KW-1185">Reference proteome</keyword>
<evidence type="ECO:0000259" key="6">
    <source>
        <dbReference type="Pfam" id="PF01258"/>
    </source>
</evidence>
<feature type="zinc finger region" description="dksA C4-type" evidence="4">
    <location>
        <begin position="93"/>
        <end position="117"/>
    </location>
</feature>
<dbReference type="OrthoDB" id="1121111at2"/>
<gene>
    <name evidence="7" type="ORF">C882_0930</name>
</gene>
<reference evidence="7 8" key="1">
    <citation type="journal article" date="2013" name="Genome Announc.">
        <title>Draft Genome Sequence of an Alphaproteobacterium, Caenispirillum salinarum AK4(T), Isolated from a Solar Saltern.</title>
        <authorList>
            <person name="Khatri I."/>
            <person name="Singh A."/>
            <person name="Korpole S."/>
            <person name="Pinnaka A.K."/>
            <person name="Subramanian S."/>
        </authorList>
    </citation>
    <scope>NUCLEOTIDE SEQUENCE [LARGE SCALE GENOMIC DNA]</scope>
    <source>
        <strain evidence="7 8">AK4</strain>
    </source>
</reference>
<dbReference type="STRING" id="1238182.C882_0930"/>
<dbReference type="PANTHER" id="PTHR33823">
    <property type="entry name" value="RNA POLYMERASE-BINDING TRANSCRIPTION FACTOR DKSA-RELATED"/>
    <property type="match status" value="1"/>
</dbReference>
<dbReference type="PROSITE" id="PS51128">
    <property type="entry name" value="ZF_DKSA_2"/>
    <property type="match status" value="1"/>
</dbReference>
<evidence type="ECO:0000256" key="1">
    <source>
        <dbReference type="ARBA" id="ARBA00022723"/>
    </source>
</evidence>
<keyword evidence="1" id="KW-0479">Metal-binding</keyword>
<proteinExistence type="predicted"/>
<evidence type="ECO:0000313" key="8">
    <source>
        <dbReference type="Proteomes" id="UP000009881"/>
    </source>
</evidence>
<evidence type="ECO:0000256" key="2">
    <source>
        <dbReference type="ARBA" id="ARBA00022771"/>
    </source>
</evidence>
<keyword evidence="3" id="KW-0862">Zinc</keyword>
<dbReference type="PANTHER" id="PTHR33823:SF4">
    <property type="entry name" value="GENERAL STRESS PROTEIN 16O"/>
    <property type="match status" value="1"/>
</dbReference>
<organism evidence="7 8">
    <name type="scientific">Caenispirillum salinarum AK4</name>
    <dbReference type="NCBI Taxonomy" id="1238182"/>
    <lineage>
        <taxon>Bacteria</taxon>
        <taxon>Pseudomonadati</taxon>
        <taxon>Pseudomonadota</taxon>
        <taxon>Alphaproteobacteria</taxon>
        <taxon>Rhodospirillales</taxon>
        <taxon>Novispirillaceae</taxon>
        <taxon>Caenispirillum</taxon>
    </lineage>
</organism>
<keyword evidence="2" id="KW-0863">Zinc-finger</keyword>
<evidence type="ECO:0000313" key="7">
    <source>
        <dbReference type="EMBL" id="EKV28718.1"/>
    </source>
</evidence>
<name>K9HE14_9PROT</name>
<dbReference type="Proteomes" id="UP000009881">
    <property type="component" value="Unassembled WGS sequence"/>
</dbReference>
<feature type="region of interest" description="Disordered" evidence="5">
    <location>
        <begin position="27"/>
        <end position="46"/>
    </location>
</feature>